<evidence type="ECO:0000313" key="3">
    <source>
        <dbReference type="Proteomes" id="UP000014137"/>
    </source>
</evidence>
<reference evidence="1 3" key="1">
    <citation type="submission" date="2012-10" db="EMBL/GenBank/DDBJ databases">
        <title>Genome assembly of Amycolatopsis azurea DSM 43854.</title>
        <authorList>
            <person name="Khatri I."/>
            <person name="Kaur I."/>
            <person name="Subramanian S."/>
            <person name="Mayilraj S."/>
        </authorList>
    </citation>
    <scope>NUCLEOTIDE SEQUENCE [LARGE SCALE GENOMIC DNA]</scope>
    <source>
        <strain evidence="1 3">DSM 43854</strain>
    </source>
</reference>
<sequence length="403" mass="43662">MGQGFSVEPAAVRGLGDLVLRAGAGADTYHEWFARLIVAADGGEDNFLSIIGSKLDEWQRTALTQLRFTTDMASAAGHELRCVAHWYTVVDAQAAELLDRINPEPDAARIPADEVRDPVGATLFRDAVPVGYGGPDPDRITDPDWWPVKCEKAAEELLDLGGSLGDVAELIQMLTGSDKDFITMIAELIAGDWSVLQQQAVLYSDAAAGLDGIAANIDQGRFGIQEPWSGEAADRAKNWLTGYRASVVQLAQYFRGASLAIQALAKLAYHLMQEIRHGYSSAIDIALMILTKGKKLGLEKGVRVAEVISEALSELGRRGKLIDVFKNGELKDIIQLVLSFSDIVGAIQTLISAALGLAHQFAGERAMDELLEALKAMGDPPQWPEAYEHRDAECPAKNKRVLL</sequence>
<protein>
    <submittedName>
        <fullName evidence="1">Uncharacterized protein</fullName>
    </submittedName>
</protein>
<dbReference type="InterPro" id="IPR036689">
    <property type="entry name" value="ESAT-6-like_sf"/>
</dbReference>
<accession>M2QC34</accession>
<comment type="caution">
    <text evidence="1">The sequence shown here is derived from an EMBL/GenBank/DDBJ whole genome shotgun (WGS) entry which is preliminary data.</text>
</comment>
<gene>
    <name evidence="2" type="ORF">B0293_31245</name>
    <name evidence="1" type="ORF">C791_4450</name>
</gene>
<proteinExistence type="predicted"/>
<dbReference type="EMBL" id="MUXN01000024">
    <property type="protein sequence ID" value="OOC02631.1"/>
    <property type="molecule type" value="Genomic_DNA"/>
</dbReference>
<keyword evidence="4" id="KW-1185">Reference proteome</keyword>
<evidence type="ECO:0000313" key="4">
    <source>
        <dbReference type="Proteomes" id="UP000188551"/>
    </source>
</evidence>
<evidence type="ECO:0000313" key="1">
    <source>
        <dbReference type="EMBL" id="EMD29600.1"/>
    </source>
</evidence>
<dbReference type="Proteomes" id="UP000014137">
    <property type="component" value="Unassembled WGS sequence"/>
</dbReference>
<dbReference type="RefSeq" id="WP_005151434.1">
    <property type="nucleotide sequence ID" value="NZ_ANMG01000004.1"/>
</dbReference>
<dbReference type="EMBL" id="ANMG01000004">
    <property type="protein sequence ID" value="EMD29600.1"/>
    <property type="molecule type" value="Genomic_DNA"/>
</dbReference>
<reference evidence="2 4" key="2">
    <citation type="submission" date="2017-02" db="EMBL/GenBank/DDBJ databases">
        <title>Amycolatopsis azurea DSM 43854 draft genome.</title>
        <authorList>
            <person name="Mayilraj S."/>
        </authorList>
    </citation>
    <scope>NUCLEOTIDE SEQUENCE [LARGE SCALE GENOMIC DNA]</scope>
    <source>
        <strain evidence="2 4">DSM 43854</strain>
    </source>
</reference>
<dbReference type="Proteomes" id="UP000188551">
    <property type="component" value="Unassembled WGS sequence"/>
</dbReference>
<dbReference type="AlphaFoldDB" id="M2QC34"/>
<dbReference type="SUPFAM" id="SSF140453">
    <property type="entry name" value="EsxAB dimer-like"/>
    <property type="match status" value="1"/>
</dbReference>
<dbReference type="OrthoDB" id="3673075at2"/>
<organism evidence="1 3">
    <name type="scientific">Amycolatopsis azurea DSM 43854</name>
    <dbReference type="NCBI Taxonomy" id="1238180"/>
    <lineage>
        <taxon>Bacteria</taxon>
        <taxon>Bacillati</taxon>
        <taxon>Actinomycetota</taxon>
        <taxon>Actinomycetes</taxon>
        <taxon>Pseudonocardiales</taxon>
        <taxon>Pseudonocardiaceae</taxon>
        <taxon>Amycolatopsis</taxon>
    </lineage>
</organism>
<name>M2QC34_9PSEU</name>
<dbReference type="PATRIC" id="fig|1238180.3.peg.912"/>
<evidence type="ECO:0000313" key="2">
    <source>
        <dbReference type="EMBL" id="OOC02631.1"/>
    </source>
</evidence>